<proteinExistence type="predicted"/>
<evidence type="ECO:0000313" key="1">
    <source>
        <dbReference type="EMBL" id="MCP2314050.1"/>
    </source>
</evidence>
<accession>A0ABT1J9A8</accession>
<dbReference type="EMBL" id="JAMZDX010000008">
    <property type="protein sequence ID" value="MCP2314050.1"/>
    <property type="molecule type" value="Genomic_DNA"/>
</dbReference>
<comment type="caution">
    <text evidence="1">The sequence shown here is derived from an EMBL/GenBank/DDBJ whole genome shotgun (WGS) entry which is preliminary data.</text>
</comment>
<sequence length="102" mass="11793">MTRPQTSIERREANRRNFYVDGEAQAIAKRGDDKGAAENWLRITRKWLVQESRAGRADVWSGWAMVCRLFLTAMQRRAAGDPRVWDDLQTYAHSVTAQFPPK</sequence>
<reference evidence="1 2" key="1">
    <citation type="submission" date="2022-06" db="EMBL/GenBank/DDBJ databases">
        <title>Sequencing the genomes of 1000 actinobacteria strains.</title>
        <authorList>
            <person name="Klenk H.-P."/>
        </authorList>
    </citation>
    <scope>NUCLEOTIDE SEQUENCE [LARGE SCALE GENOMIC DNA]</scope>
    <source>
        <strain evidence="1 2">DSM 41656</strain>
    </source>
</reference>
<dbReference type="RefSeq" id="WP_253804399.1">
    <property type="nucleotide sequence ID" value="NZ_BAAAUB010000050.1"/>
</dbReference>
<dbReference type="Proteomes" id="UP001206483">
    <property type="component" value="Unassembled WGS sequence"/>
</dbReference>
<evidence type="ECO:0000313" key="2">
    <source>
        <dbReference type="Proteomes" id="UP001206483"/>
    </source>
</evidence>
<keyword evidence="2" id="KW-1185">Reference proteome</keyword>
<organism evidence="1 2">
    <name type="scientific">Kitasatospora paracochleata</name>
    <dbReference type="NCBI Taxonomy" id="58354"/>
    <lineage>
        <taxon>Bacteria</taxon>
        <taxon>Bacillati</taxon>
        <taxon>Actinomycetota</taxon>
        <taxon>Actinomycetes</taxon>
        <taxon>Kitasatosporales</taxon>
        <taxon>Streptomycetaceae</taxon>
        <taxon>Kitasatospora</taxon>
    </lineage>
</organism>
<gene>
    <name evidence="1" type="ORF">FHR36_007249</name>
</gene>
<protein>
    <submittedName>
        <fullName evidence="1">Uncharacterized protein</fullName>
    </submittedName>
</protein>
<name>A0ABT1J9A8_9ACTN</name>